<dbReference type="InterPro" id="IPR014718">
    <property type="entry name" value="GH-type_carb-bd"/>
</dbReference>
<proteinExistence type="predicted"/>
<name>A0A511YZU0_9CELL</name>
<accession>A0A511YZU0</accession>
<dbReference type="Proteomes" id="UP000321484">
    <property type="component" value="Unassembled WGS sequence"/>
</dbReference>
<dbReference type="InterPro" id="IPR011013">
    <property type="entry name" value="Gal_mutarotase_sf_dom"/>
</dbReference>
<reference evidence="1 2" key="1">
    <citation type="submission" date="2019-07" db="EMBL/GenBank/DDBJ databases">
        <title>Whole genome shotgun sequence of Actinotalea fermentans NBRC 105374.</title>
        <authorList>
            <person name="Hosoyama A."/>
            <person name="Uohara A."/>
            <person name="Ohji S."/>
            <person name="Ichikawa N."/>
        </authorList>
    </citation>
    <scope>NUCLEOTIDE SEQUENCE [LARGE SCALE GENOMIC DNA]</scope>
    <source>
        <strain evidence="1 2">NBRC 105374</strain>
    </source>
</reference>
<dbReference type="OrthoDB" id="2528227at2"/>
<keyword evidence="2" id="KW-1185">Reference proteome</keyword>
<dbReference type="Gene3D" id="2.70.98.10">
    <property type="match status" value="1"/>
</dbReference>
<dbReference type="AlphaFoldDB" id="A0A511YZU0"/>
<protein>
    <recommendedName>
        <fullName evidence="3">Aldose 1-epimerase</fullName>
    </recommendedName>
</protein>
<dbReference type="GO" id="GO:0030246">
    <property type="term" value="F:carbohydrate binding"/>
    <property type="evidence" value="ECO:0007669"/>
    <property type="project" value="InterPro"/>
</dbReference>
<organism evidence="1 2">
    <name type="scientific">Actinotalea fermentans</name>
    <dbReference type="NCBI Taxonomy" id="43671"/>
    <lineage>
        <taxon>Bacteria</taxon>
        <taxon>Bacillati</taxon>
        <taxon>Actinomycetota</taxon>
        <taxon>Actinomycetes</taxon>
        <taxon>Micrococcales</taxon>
        <taxon>Cellulomonadaceae</taxon>
        <taxon>Actinotalea</taxon>
    </lineage>
</organism>
<evidence type="ECO:0000313" key="2">
    <source>
        <dbReference type="Proteomes" id="UP000321484"/>
    </source>
</evidence>
<dbReference type="RefSeq" id="WP_034244857.1">
    <property type="nucleotide sequence ID" value="NZ_BJYK01000009.1"/>
</dbReference>
<dbReference type="GO" id="GO:0003824">
    <property type="term" value="F:catalytic activity"/>
    <property type="evidence" value="ECO:0007669"/>
    <property type="project" value="InterPro"/>
</dbReference>
<gene>
    <name evidence="1" type="ORF">AFE02nite_23700</name>
</gene>
<dbReference type="EMBL" id="BJYK01000009">
    <property type="protein sequence ID" value="GEN80636.1"/>
    <property type="molecule type" value="Genomic_DNA"/>
</dbReference>
<sequence>MSGAVTLCSDELLVECQPDHGFHITRLLERRSGVNLLWRRQEGAITPCPTDLGPAGDESHRTFDVDLLEGGWFAMFPTAGKPGVLDGALTWMHGEVARLPWEVLRATASSITCQVRTPSSGFDVRRTVSVDGGTVAVQTVAINSSGNNRSCTFGEHPCLSADAFAGGEVIVDVAAGHVVEPQPRSAAPALDPAGGLAWPVAHDIGGVVVDVSRIPAVPDGRHDHVALHPTVPQVVVTAPLLGGRLVQRGDSQLPFALLWRHFGAEGSYLGPARVLSVEQVSAPGIGVQDAIEGYAVTVVPPGCGVGYSFQVSWQQEGSPT</sequence>
<dbReference type="SUPFAM" id="SSF74650">
    <property type="entry name" value="Galactose mutarotase-like"/>
    <property type="match status" value="1"/>
</dbReference>
<evidence type="ECO:0000313" key="1">
    <source>
        <dbReference type="EMBL" id="GEN80636.1"/>
    </source>
</evidence>
<comment type="caution">
    <text evidence="1">The sequence shown here is derived from an EMBL/GenBank/DDBJ whole genome shotgun (WGS) entry which is preliminary data.</text>
</comment>
<dbReference type="GO" id="GO:0005975">
    <property type="term" value="P:carbohydrate metabolic process"/>
    <property type="evidence" value="ECO:0007669"/>
    <property type="project" value="InterPro"/>
</dbReference>
<evidence type="ECO:0008006" key="3">
    <source>
        <dbReference type="Google" id="ProtNLM"/>
    </source>
</evidence>